<dbReference type="SUPFAM" id="SSF53800">
    <property type="entry name" value="Chelatase"/>
    <property type="match status" value="1"/>
</dbReference>
<dbReference type="EC" id="2.1.1.130" evidence="8"/>
<gene>
    <name evidence="8" type="primary">cobI</name>
    <name evidence="8" type="ORF">HMPREF0634_1277</name>
</gene>
<comment type="caution">
    <text evidence="8">The sequence shown here is derived from an EMBL/GenBank/DDBJ whole genome shotgun (WGS) entry which is preliminary data.</text>
</comment>
<dbReference type="GeneID" id="84800395"/>
<comment type="similarity">
    <text evidence="2">Belongs to the precorrin methyltransferase family.</text>
</comment>
<dbReference type="GO" id="GO:0016852">
    <property type="term" value="F:sirohydrochlorin cobaltochelatase activity"/>
    <property type="evidence" value="ECO:0007669"/>
    <property type="project" value="InterPro"/>
</dbReference>
<keyword evidence="9" id="KW-1185">Reference proteome</keyword>
<evidence type="ECO:0000256" key="6">
    <source>
        <dbReference type="ARBA" id="ARBA00022691"/>
    </source>
</evidence>
<dbReference type="PROSITE" id="PS00839">
    <property type="entry name" value="SUMT_1"/>
    <property type="match status" value="1"/>
</dbReference>
<dbReference type="InterPro" id="IPR012382">
    <property type="entry name" value="CobI/CbiL"/>
</dbReference>
<evidence type="ECO:0000256" key="5">
    <source>
        <dbReference type="ARBA" id="ARBA00022679"/>
    </source>
</evidence>
<dbReference type="STRING" id="596315.HMPREF0634_1277"/>
<dbReference type="CDD" id="cd03413">
    <property type="entry name" value="CbiK_C"/>
    <property type="match status" value="1"/>
</dbReference>
<dbReference type="CDD" id="cd11645">
    <property type="entry name" value="Precorrin_2_C20_MT"/>
    <property type="match status" value="1"/>
</dbReference>
<dbReference type="GO" id="GO:0019251">
    <property type="term" value="P:anaerobic cobalamin biosynthetic process"/>
    <property type="evidence" value="ECO:0007669"/>
    <property type="project" value="InterPro"/>
</dbReference>
<dbReference type="Proteomes" id="UP000003244">
    <property type="component" value="Unassembled WGS sequence"/>
</dbReference>
<dbReference type="InterPro" id="IPR014777">
    <property type="entry name" value="4pyrrole_Mease_sub1"/>
</dbReference>
<comment type="pathway">
    <text evidence="1">Cofactor biosynthesis; adenosylcobalamin biosynthesis.</text>
</comment>
<dbReference type="Pfam" id="PF06180">
    <property type="entry name" value="CbiK"/>
    <property type="match status" value="1"/>
</dbReference>
<dbReference type="Pfam" id="PF00590">
    <property type="entry name" value="TP_methylase"/>
    <property type="match status" value="1"/>
</dbReference>
<proteinExistence type="inferred from homology"/>
<dbReference type="UniPathway" id="UPA00148"/>
<dbReference type="InterPro" id="IPR010388">
    <property type="entry name" value="Anaerobic_Co-chelatase"/>
</dbReference>
<protein>
    <submittedName>
        <fullName evidence="8">Precorrin-2 C(20)-methyltransferase</fullName>
        <ecNumber evidence="8">2.1.1.130</ecNumber>
    </submittedName>
</protein>
<keyword evidence="3" id="KW-0169">Cobalamin biosynthesis</keyword>
<dbReference type="NCBIfam" id="TIGR01467">
    <property type="entry name" value="cobI_cbiL"/>
    <property type="match status" value="1"/>
</dbReference>
<keyword evidence="5 8" id="KW-0808">Transferase</keyword>
<dbReference type="CDD" id="cd03412">
    <property type="entry name" value="CbiK_N"/>
    <property type="match status" value="1"/>
</dbReference>
<dbReference type="eggNOG" id="COG4822">
    <property type="taxonomic scope" value="Bacteria"/>
</dbReference>
<dbReference type="eggNOG" id="COG2243">
    <property type="taxonomic scope" value="Bacteria"/>
</dbReference>
<dbReference type="InterPro" id="IPR003043">
    <property type="entry name" value="Uropor_MeTrfase_CS"/>
</dbReference>
<name>E0E2E7_9FIRM</name>
<dbReference type="EMBL" id="ADGQ01000035">
    <property type="protein sequence ID" value="EFM64904.1"/>
    <property type="molecule type" value="Genomic_DNA"/>
</dbReference>
<dbReference type="GO" id="GO:0032259">
    <property type="term" value="P:methylation"/>
    <property type="evidence" value="ECO:0007669"/>
    <property type="project" value="UniProtKB-KW"/>
</dbReference>
<dbReference type="InterPro" id="IPR014776">
    <property type="entry name" value="4pyrrole_Mease_sub2"/>
</dbReference>
<dbReference type="Gene3D" id="3.40.50.1400">
    <property type="match status" value="2"/>
</dbReference>
<evidence type="ECO:0000256" key="2">
    <source>
        <dbReference type="ARBA" id="ARBA00005879"/>
    </source>
</evidence>
<keyword evidence="6" id="KW-0949">S-adenosyl-L-methionine</keyword>
<dbReference type="GO" id="GO:0030788">
    <property type="term" value="F:precorrin-2 C20-methyltransferase activity"/>
    <property type="evidence" value="ECO:0007669"/>
    <property type="project" value="UniProtKB-EC"/>
</dbReference>
<dbReference type="PANTHER" id="PTHR43467:SF2">
    <property type="entry name" value="COBALT-PRECORRIN-2 C(20)-METHYLTRANSFERASE"/>
    <property type="match status" value="1"/>
</dbReference>
<dbReference type="PANTHER" id="PTHR43467">
    <property type="entry name" value="COBALT-PRECORRIN-2 C(20)-METHYLTRANSFERASE"/>
    <property type="match status" value="1"/>
</dbReference>
<evidence type="ECO:0000259" key="7">
    <source>
        <dbReference type="Pfam" id="PF00590"/>
    </source>
</evidence>
<sequence length="514" mass="58780">MEDMKNKKALLVISFGTTHMDTRQKTIETCEKKLRDRFTDFDFYRSWTSKMIIKKLKNRDNEEILYPSQALDLLLEKGYKEVYIQSLHLICGEEYNKMMNIIDNYRHKFDKILVGRPLLTSLEDYDYVTDLIKEVSLEDTKSDDKKSASVWMGHGTGHHAHASYAAIDYRLSRNSIKAYLATIEGYPEIEDMIFFLKKDGIEKIHLRPFLLVAGDHAKNDMAGQEDDDSWLNILKAEGFEVEVHMEGIGEFESIQDKFVENLTDAIEEENEIGLLDQDLPLEGGKFYGIGTGPGDSKLMTVKAVKTLDKLDILYLPQARIGGDSRVRKIVDPYLRPDLVLKERHFPMSYDNQEKIESWDAISREIIDDVRNGKEVGFVSLGDPMLYSTYVYLLDRLVDKVDIETIPGLSSFSNIAATNNFPLAMDTDPMVIYPCTGSMKEISRAVDSFDSIVLMKVYKKCKQIIEMLEAKGLADKSIMVSNSAMDGEEVYRDISQAKDLDTYSYFTTIIVNKKN</sequence>
<dbReference type="NCBIfam" id="NF004059">
    <property type="entry name" value="PRK05576.1-2"/>
    <property type="match status" value="1"/>
</dbReference>
<dbReference type="SUPFAM" id="SSF53790">
    <property type="entry name" value="Tetrapyrrole methylase"/>
    <property type="match status" value="1"/>
</dbReference>
<feature type="domain" description="Tetrapyrrole methylase" evidence="7">
    <location>
        <begin position="285"/>
        <end position="491"/>
    </location>
</feature>
<dbReference type="InterPro" id="IPR000878">
    <property type="entry name" value="4pyrrol_Mease"/>
</dbReference>
<evidence type="ECO:0000313" key="8">
    <source>
        <dbReference type="EMBL" id="EFM64904.1"/>
    </source>
</evidence>
<reference evidence="8 9" key="1">
    <citation type="submission" date="2010-08" db="EMBL/GenBank/DDBJ databases">
        <authorList>
            <person name="Harkins D.M."/>
            <person name="Madupu R."/>
            <person name="Durkin A.S."/>
            <person name="Torralba M."/>
            <person name="Methe B."/>
            <person name="Sutton G.G."/>
            <person name="Nelson K.E."/>
        </authorList>
    </citation>
    <scope>NUCLEOTIDE SEQUENCE [LARGE SCALE GENOMIC DNA]</scope>
    <source>
        <strain evidence="8 9">DSM 17678</strain>
    </source>
</reference>
<dbReference type="RefSeq" id="WP_007788985.1">
    <property type="nucleotide sequence ID" value="NZ_ADGQ01000035.1"/>
</dbReference>
<dbReference type="Gene3D" id="3.30.950.10">
    <property type="entry name" value="Methyltransferase, Cobalt-precorrin-4 Transmethylase, Domain 2"/>
    <property type="match status" value="1"/>
</dbReference>
<dbReference type="Gene3D" id="3.40.1010.10">
    <property type="entry name" value="Cobalt-precorrin-4 Transmethylase, Domain 1"/>
    <property type="match status" value="1"/>
</dbReference>
<evidence type="ECO:0000256" key="4">
    <source>
        <dbReference type="ARBA" id="ARBA00022603"/>
    </source>
</evidence>
<keyword evidence="4 8" id="KW-0489">Methyltransferase</keyword>
<dbReference type="InterPro" id="IPR035996">
    <property type="entry name" value="4pyrrol_Methylase_sf"/>
</dbReference>
<evidence type="ECO:0000256" key="1">
    <source>
        <dbReference type="ARBA" id="ARBA00004953"/>
    </source>
</evidence>
<evidence type="ECO:0000313" key="9">
    <source>
        <dbReference type="Proteomes" id="UP000003244"/>
    </source>
</evidence>
<organism evidence="8 9">
    <name type="scientific">Peptostreptococcus stomatis DSM 17678</name>
    <dbReference type="NCBI Taxonomy" id="596315"/>
    <lineage>
        <taxon>Bacteria</taxon>
        <taxon>Bacillati</taxon>
        <taxon>Bacillota</taxon>
        <taxon>Clostridia</taxon>
        <taxon>Peptostreptococcales</taxon>
        <taxon>Peptostreptococcaceae</taxon>
        <taxon>Peptostreptococcus</taxon>
    </lineage>
</organism>
<dbReference type="InterPro" id="IPR006364">
    <property type="entry name" value="CobI/CbiL/CobIJ_dom"/>
</dbReference>
<accession>E0E2E7</accession>
<dbReference type="AlphaFoldDB" id="E0E2E7"/>
<evidence type="ECO:0000256" key="3">
    <source>
        <dbReference type="ARBA" id="ARBA00022573"/>
    </source>
</evidence>